<dbReference type="GO" id="GO:0005851">
    <property type="term" value="C:eukaryotic translation initiation factor 2B complex"/>
    <property type="evidence" value="ECO:0007669"/>
    <property type="project" value="TreeGrafter"/>
</dbReference>
<dbReference type="GO" id="GO:0003743">
    <property type="term" value="F:translation initiation factor activity"/>
    <property type="evidence" value="ECO:0007669"/>
    <property type="project" value="TreeGrafter"/>
</dbReference>
<evidence type="ECO:0000256" key="2">
    <source>
        <dbReference type="ARBA" id="ARBA00022679"/>
    </source>
</evidence>
<dbReference type="PANTHER" id="PTHR45887">
    <property type="entry name" value="TRANSLATION INITIATION FACTOR EIF-2B SUBUNIT EPSILON"/>
    <property type="match status" value="1"/>
</dbReference>
<dbReference type="Proteomes" id="UP000035740">
    <property type="component" value="Unassembled WGS sequence"/>
</dbReference>
<accession>A0A0J7YNZ2</accession>
<dbReference type="PANTHER" id="PTHR45887:SF1">
    <property type="entry name" value="TRANSLATION INITIATION FACTOR EIF-2B SUBUNIT EPSILON"/>
    <property type="match status" value="1"/>
</dbReference>
<reference evidence="4 5" key="1">
    <citation type="journal article" date="2014" name="Nature">
        <title>The genome of the recently domesticated crop plant sugar beet (Beta vulgaris).</title>
        <authorList>
            <person name="Dohm J.C."/>
            <person name="Minoche A.E."/>
            <person name="Holtgrawe D."/>
            <person name="Capella-Gutierrez S."/>
            <person name="Zakrzewski F."/>
            <person name="Tafer H."/>
            <person name="Rupp O."/>
            <person name="Sorensen T.R."/>
            <person name="Stracke R."/>
            <person name="Reinhardt R."/>
            <person name="Goesmann A."/>
            <person name="Kraft T."/>
            <person name="Schulz B."/>
            <person name="Stadler P.F."/>
            <person name="Schmidt T."/>
            <person name="Gabaldon T."/>
            <person name="Lehrach H."/>
            <person name="Weisshaar B."/>
            <person name="Himmelbauer H."/>
        </authorList>
    </citation>
    <scope>NUCLEOTIDE SEQUENCE [LARGE SCALE GENOMIC DNA]</scope>
    <source>
        <tissue evidence="4">Taproot</tissue>
    </source>
</reference>
<dbReference type="GO" id="GO:0016740">
    <property type="term" value="F:transferase activity"/>
    <property type="evidence" value="ECO:0007669"/>
    <property type="project" value="UniProtKB-KW"/>
</dbReference>
<proteinExistence type="predicted"/>
<feature type="non-terminal residue" evidence="4">
    <location>
        <position position="137"/>
    </location>
</feature>
<dbReference type="InterPro" id="IPR056764">
    <property type="entry name" value="LbH_EIF2B3/5"/>
</dbReference>
<dbReference type="InterPro" id="IPR051956">
    <property type="entry name" value="eIF2B_epsilon"/>
</dbReference>
<gene>
    <name evidence="4" type="ORF">BVRB_037370</name>
</gene>
<dbReference type="AlphaFoldDB" id="A0A0J7YNZ2"/>
<dbReference type="Pfam" id="PF25084">
    <property type="entry name" value="LbH_EIF2B"/>
    <property type="match status" value="1"/>
</dbReference>
<feature type="domain" description="EIF2B subunit epsilon/gamma LbH" evidence="3">
    <location>
        <begin position="32"/>
        <end position="126"/>
    </location>
</feature>
<organism evidence="4 5">
    <name type="scientific">Beta vulgaris subsp. vulgaris</name>
    <name type="common">Beet</name>
    <dbReference type="NCBI Taxonomy" id="3555"/>
    <lineage>
        <taxon>Eukaryota</taxon>
        <taxon>Viridiplantae</taxon>
        <taxon>Streptophyta</taxon>
        <taxon>Embryophyta</taxon>
        <taxon>Tracheophyta</taxon>
        <taxon>Spermatophyta</taxon>
        <taxon>Magnoliopsida</taxon>
        <taxon>eudicotyledons</taxon>
        <taxon>Gunneridae</taxon>
        <taxon>Pentapetalae</taxon>
        <taxon>Caryophyllales</taxon>
        <taxon>Chenopodiaceae</taxon>
        <taxon>Betoideae</taxon>
        <taxon>Beta</taxon>
    </lineage>
</organism>
<evidence type="ECO:0000256" key="1">
    <source>
        <dbReference type="ARBA" id="ARBA00022490"/>
    </source>
</evidence>
<dbReference type="InterPro" id="IPR018357">
    <property type="entry name" value="Hexapep_transf_CS"/>
</dbReference>
<dbReference type="OrthoDB" id="417208at2759"/>
<dbReference type="GO" id="GO:0031369">
    <property type="term" value="F:translation initiation factor binding"/>
    <property type="evidence" value="ECO:0007669"/>
    <property type="project" value="TreeGrafter"/>
</dbReference>
<keyword evidence="2" id="KW-0808">Transferase</keyword>
<evidence type="ECO:0000259" key="3">
    <source>
        <dbReference type="Pfam" id="PF25084"/>
    </source>
</evidence>
<dbReference type="InterPro" id="IPR011004">
    <property type="entry name" value="Trimer_LpxA-like_sf"/>
</dbReference>
<evidence type="ECO:0000313" key="4">
    <source>
        <dbReference type="EMBL" id="KMS65301.1"/>
    </source>
</evidence>
<evidence type="ECO:0000313" key="5">
    <source>
        <dbReference type="Proteomes" id="UP000035740"/>
    </source>
</evidence>
<sequence length="137" mass="14767">FSVDGLGPRPAYSTQRLHIYKEIGSTSTTTPRIAQSAVIKRNTVIGGGCQIGTRTYIEDTVIDRNVTLGDDVYCTGSYIWSGSTVGDRTVIDRAIIARNVQIGSDVNIGRGTIVGEGVQIGRGVQIPPYTKLWVPIQ</sequence>
<dbReference type="SUPFAM" id="SSF51161">
    <property type="entry name" value="Trimeric LpxA-like enzymes"/>
    <property type="match status" value="1"/>
</dbReference>
<dbReference type="GO" id="GO:0005085">
    <property type="term" value="F:guanyl-nucleotide exchange factor activity"/>
    <property type="evidence" value="ECO:0007669"/>
    <property type="project" value="TreeGrafter"/>
</dbReference>
<keyword evidence="1" id="KW-0963">Cytoplasm</keyword>
<keyword evidence="5" id="KW-1185">Reference proteome</keyword>
<dbReference type="EMBL" id="KQ111054">
    <property type="protein sequence ID" value="KMS65301.1"/>
    <property type="molecule type" value="Genomic_DNA"/>
</dbReference>
<dbReference type="Gene3D" id="2.160.10.10">
    <property type="entry name" value="Hexapeptide repeat proteins"/>
    <property type="match status" value="2"/>
</dbReference>
<dbReference type="PROSITE" id="PS00101">
    <property type="entry name" value="HEXAPEP_TRANSFERASES"/>
    <property type="match status" value="1"/>
</dbReference>
<feature type="non-terminal residue" evidence="4">
    <location>
        <position position="1"/>
    </location>
</feature>
<protein>
    <recommendedName>
        <fullName evidence="3">EIF2B subunit epsilon/gamma LbH domain-containing protein</fullName>
    </recommendedName>
</protein>
<dbReference type="Gramene" id="KMS65301">
    <property type="protein sequence ID" value="KMS65301"/>
    <property type="gene ID" value="BVRB_037370"/>
</dbReference>
<name>A0A0J7YNZ2_BETVV</name>